<dbReference type="STRING" id="452637.Oter_0310"/>
<gene>
    <name evidence="2" type="ordered locus">Oter_0310</name>
</gene>
<reference evidence="2 3" key="1">
    <citation type="journal article" date="2011" name="J. Bacteriol.">
        <title>Genome sequence of the verrucomicrobium Opitutus terrae PB90-1, an abundant inhabitant of rice paddy soil ecosystems.</title>
        <authorList>
            <person name="van Passel M.W."/>
            <person name="Kant R."/>
            <person name="Palva A."/>
            <person name="Copeland A."/>
            <person name="Lucas S."/>
            <person name="Lapidus A."/>
            <person name="Glavina del Rio T."/>
            <person name="Pitluck S."/>
            <person name="Goltsman E."/>
            <person name="Clum A."/>
            <person name="Sun H."/>
            <person name="Schmutz J."/>
            <person name="Larimer F.W."/>
            <person name="Land M.L."/>
            <person name="Hauser L."/>
            <person name="Kyrpides N."/>
            <person name="Mikhailova N."/>
            <person name="Richardson P.P."/>
            <person name="Janssen P.H."/>
            <person name="de Vos W.M."/>
            <person name="Smidt H."/>
        </authorList>
    </citation>
    <scope>NUCLEOTIDE SEQUENCE [LARGE SCALE GENOMIC DNA]</scope>
    <source>
        <strain evidence="3">DSM 11246 / JCM 15787 / PB90-1</strain>
    </source>
</reference>
<feature type="transmembrane region" description="Helical" evidence="1">
    <location>
        <begin position="74"/>
        <end position="96"/>
    </location>
</feature>
<dbReference type="EMBL" id="CP001032">
    <property type="protein sequence ID" value="ACB73600.1"/>
    <property type="molecule type" value="Genomic_DNA"/>
</dbReference>
<dbReference type="AlphaFoldDB" id="B1ZQC0"/>
<feature type="transmembrane region" description="Helical" evidence="1">
    <location>
        <begin position="116"/>
        <end position="140"/>
    </location>
</feature>
<dbReference type="HOGENOM" id="CLU_816167_0_0_0"/>
<feature type="transmembrane region" description="Helical" evidence="1">
    <location>
        <begin position="187"/>
        <end position="204"/>
    </location>
</feature>
<feature type="transmembrane region" description="Helical" evidence="1">
    <location>
        <begin position="44"/>
        <end position="62"/>
    </location>
</feature>
<feature type="transmembrane region" description="Helical" evidence="1">
    <location>
        <begin position="276"/>
        <end position="293"/>
    </location>
</feature>
<keyword evidence="1" id="KW-0812">Transmembrane</keyword>
<evidence type="ECO:0000313" key="2">
    <source>
        <dbReference type="EMBL" id="ACB73600.1"/>
    </source>
</evidence>
<feature type="transmembrane region" description="Helical" evidence="1">
    <location>
        <begin position="19"/>
        <end position="38"/>
    </location>
</feature>
<keyword evidence="1" id="KW-1133">Transmembrane helix</keyword>
<feature type="transmembrane region" description="Helical" evidence="1">
    <location>
        <begin position="152"/>
        <end position="175"/>
    </location>
</feature>
<evidence type="ECO:0000313" key="3">
    <source>
        <dbReference type="Proteomes" id="UP000007013"/>
    </source>
</evidence>
<name>B1ZQC0_OPITP</name>
<dbReference type="eggNOG" id="ENOG50309SY">
    <property type="taxonomic scope" value="Bacteria"/>
</dbReference>
<dbReference type="OrthoDB" id="8478704at2"/>
<evidence type="ECO:0000256" key="1">
    <source>
        <dbReference type="SAM" id="Phobius"/>
    </source>
</evidence>
<organism evidence="2 3">
    <name type="scientific">Opitutus terrae (strain DSM 11246 / JCM 15787 / PB90-1)</name>
    <dbReference type="NCBI Taxonomy" id="452637"/>
    <lineage>
        <taxon>Bacteria</taxon>
        <taxon>Pseudomonadati</taxon>
        <taxon>Verrucomicrobiota</taxon>
        <taxon>Opitutia</taxon>
        <taxon>Opitutales</taxon>
        <taxon>Opitutaceae</taxon>
        <taxon>Opitutus</taxon>
    </lineage>
</organism>
<proteinExistence type="predicted"/>
<dbReference type="RefSeq" id="WP_012373138.1">
    <property type="nucleotide sequence ID" value="NC_010571.1"/>
</dbReference>
<keyword evidence="1" id="KW-0472">Membrane</keyword>
<feature type="transmembrane region" description="Helical" evidence="1">
    <location>
        <begin position="216"/>
        <end position="238"/>
    </location>
</feature>
<feature type="transmembrane region" description="Helical" evidence="1">
    <location>
        <begin position="244"/>
        <end position="264"/>
    </location>
</feature>
<dbReference type="Proteomes" id="UP000007013">
    <property type="component" value="Chromosome"/>
</dbReference>
<keyword evidence="3" id="KW-1185">Reference proteome</keyword>
<dbReference type="KEGG" id="ote:Oter_0310"/>
<accession>B1ZQC0</accession>
<protein>
    <submittedName>
        <fullName evidence="2">Uncharacterized protein</fullName>
    </submittedName>
</protein>
<feature type="transmembrane region" description="Helical" evidence="1">
    <location>
        <begin position="305"/>
        <end position="323"/>
    </location>
</feature>
<sequence>MNANDDVSISSAPRGFRRVAPAFALFFLSPFVAEMLLGDFAIDAIWIVLVVGPLYGGGAVIVRETARRLGRGWATLLLLALAYGIFEEGIVIQTLFNPNYLGLHLLRHGYVPALGMSAWWTPFVLTLHTVWSISVPIAIVEALFPERRTQPWLGRIGLGISAGLMIGGALLVHGATRKQDPFTASNVQLVSTWIVLALVVILALRCRPKATRPAGAVPGVWVMGALALLWGLGFMSVNRLVQDWLLAGAQWALDLVGFVLLVVFARRAAWTPLHTVAVAGGAMLAYACHGFPQEPVAGSKGVIDLVGNTLFAIVAVVLLVLAARKERALTSASHAP</sequence>